<dbReference type="GO" id="GO:0015123">
    <property type="term" value="F:acetate transmembrane transporter activity"/>
    <property type="evidence" value="ECO:0007669"/>
    <property type="project" value="TreeGrafter"/>
</dbReference>
<dbReference type="InterPro" id="IPR001734">
    <property type="entry name" value="Na/solute_symporter"/>
</dbReference>
<keyword evidence="4" id="KW-1003">Cell membrane</keyword>
<evidence type="ECO:0000256" key="3">
    <source>
        <dbReference type="ARBA" id="ARBA00022448"/>
    </source>
</evidence>
<comment type="subcellular location">
    <subcellularLocation>
        <location evidence="1">Cell membrane</location>
        <topology evidence="1">Multi-pass membrane protein</topology>
    </subcellularLocation>
</comment>
<feature type="transmembrane region" description="Helical" evidence="10">
    <location>
        <begin position="382"/>
        <end position="411"/>
    </location>
</feature>
<comment type="caution">
    <text evidence="11">The sequence shown here is derived from an EMBL/GenBank/DDBJ whole genome shotgun (WGS) entry which is preliminary data.</text>
</comment>
<feature type="transmembrane region" description="Helical" evidence="10">
    <location>
        <begin position="195"/>
        <end position="212"/>
    </location>
</feature>
<keyword evidence="3" id="KW-0813">Transport</keyword>
<feature type="transmembrane region" description="Helical" evidence="10">
    <location>
        <begin position="288"/>
        <end position="310"/>
    </location>
</feature>
<evidence type="ECO:0000256" key="10">
    <source>
        <dbReference type="SAM" id="Phobius"/>
    </source>
</evidence>
<name>A0A3M2M1J0_9ACTN</name>
<dbReference type="GO" id="GO:0006847">
    <property type="term" value="P:plasma membrane acetate transport"/>
    <property type="evidence" value="ECO:0007669"/>
    <property type="project" value="TreeGrafter"/>
</dbReference>
<dbReference type="Gene3D" id="1.20.1730.10">
    <property type="entry name" value="Sodium/glucose cotransporter"/>
    <property type="match status" value="1"/>
</dbReference>
<feature type="transmembrane region" description="Helical" evidence="10">
    <location>
        <begin position="103"/>
        <end position="122"/>
    </location>
</feature>
<dbReference type="PANTHER" id="PTHR48086">
    <property type="entry name" value="SODIUM/PROLINE SYMPORTER-RELATED"/>
    <property type="match status" value="1"/>
</dbReference>
<keyword evidence="6" id="KW-0769">Symport</keyword>
<dbReference type="PROSITE" id="PS50283">
    <property type="entry name" value="NA_SOLUT_SYMP_3"/>
    <property type="match status" value="1"/>
</dbReference>
<feature type="transmembrane region" description="Helical" evidence="10">
    <location>
        <begin position="540"/>
        <end position="558"/>
    </location>
</feature>
<dbReference type="AlphaFoldDB" id="A0A3M2M1J0"/>
<feature type="transmembrane region" description="Helical" evidence="10">
    <location>
        <begin position="322"/>
        <end position="347"/>
    </location>
</feature>
<feature type="transmembrane region" description="Helical" evidence="10">
    <location>
        <begin position="487"/>
        <end position="506"/>
    </location>
</feature>
<evidence type="ECO:0000256" key="7">
    <source>
        <dbReference type="ARBA" id="ARBA00022989"/>
    </source>
</evidence>
<feature type="transmembrane region" description="Helical" evidence="10">
    <location>
        <begin position="36"/>
        <end position="54"/>
    </location>
</feature>
<keyword evidence="12" id="KW-1185">Reference proteome</keyword>
<evidence type="ECO:0000256" key="5">
    <source>
        <dbReference type="ARBA" id="ARBA00022692"/>
    </source>
</evidence>
<dbReference type="EMBL" id="RFFG01000025">
    <property type="protein sequence ID" value="RMI43501.1"/>
    <property type="molecule type" value="Genomic_DNA"/>
</dbReference>
<evidence type="ECO:0000256" key="4">
    <source>
        <dbReference type="ARBA" id="ARBA00022475"/>
    </source>
</evidence>
<dbReference type="Proteomes" id="UP000282674">
    <property type="component" value="Unassembled WGS sequence"/>
</dbReference>
<dbReference type="InterPro" id="IPR038377">
    <property type="entry name" value="Na/Glc_symporter_sf"/>
</dbReference>
<dbReference type="OrthoDB" id="9764416at2"/>
<evidence type="ECO:0000256" key="6">
    <source>
        <dbReference type="ARBA" id="ARBA00022847"/>
    </source>
</evidence>
<dbReference type="Pfam" id="PF00474">
    <property type="entry name" value="SSF"/>
    <property type="match status" value="1"/>
</dbReference>
<feature type="transmembrane region" description="Helical" evidence="10">
    <location>
        <begin position="432"/>
        <end position="451"/>
    </location>
</feature>
<feature type="transmembrane region" description="Helical" evidence="10">
    <location>
        <begin position="224"/>
        <end position="244"/>
    </location>
</feature>
<feature type="transmembrane region" description="Helical" evidence="10">
    <location>
        <begin position="457"/>
        <end position="480"/>
    </location>
</feature>
<dbReference type="RefSeq" id="WP_122195238.1">
    <property type="nucleotide sequence ID" value="NZ_JBHSKC010000014.1"/>
</dbReference>
<organism evidence="11 12">
    <name type="scientific">Actinomadura harenae</name>
    <dbReference type="NCBI Taxonomy" id="2483351"/>
    <lineage>
        <taxon>Bacteria</taxon>
        <taxon>Bacillati</taxon>
        <taxon>Actinomycetota</taxon>
        <taxon>Actinomycetes</taxon>
        <taxon>Streptosporangiales</taxon>
        <taxon>Thermomonosporaceae</taxon>
        <taxon>Actinomadura</taxon>
    </lineage>
</organism>
<comment type="similarity">
    <text evidence="2 9">Belongs to the sodium:solute symporter (SSF) (TC 2.A.21) family.</text>
</comment>
<proteinExistence type="inferred from homology"/>
<evidence type="ECO:0000256" key="8">
    <source>
        <dbReference type="ARBA" id="ARBA00023136"/>
    </source>
</evidence>
<dbReference type="CDD" id="cd11480">
    <property type="entry name" value="SLC5sbd_u4"/>
    <property type="match status" value="1"/>
</dbReference>
<protein>
    <submittedName>
        <fullName evidence="11">Cation acetate symporter</fullName>
    </submittedName>
</protein>
<evidence type="ECO:0000313" key="12">
    <source>
        <dbReference type="Proteomes" id="UP000282674"/>
    </source>
</evidence>
<gene>
    <name evidence="11" type="ORF">EBO15_16285</name>
</gene>
<evidence type="ECO:0000256" key="1">
    <source>
        <dbReference type="ARBA" id="ARBA00004651"/>
    </source>
</evidence>
<dbReference type="GO" id="GO:0005886">
    <property type="term" value="C:plasma membrane"/>
    <property type="evidence" value="ECO:0007669"/>
    <property type="project" value="UniProtKB-SubCell"/>
</dbReference>
<evidence type="ECO:0000313" key="11">
    <source>
        <dbReference type="EMBL" id="RMI43501.1"/>
    </source>
</evidence>
<sequence>MIGHVLTGAVTLAAAATGPAQDPGTASGNGRTVTFGLFVFFIVVTLGITVWARLNTKSAVDYYAGGHAFSGPQNGIALAGDYMSAASFLGIAGIIALSGYDGFLYSIGFLVAWLLTLLLVELMRNAGRFTMADVLVYRVRSQPKVRTAAAVSTVTVSVFYLLAQMVGAGALVALLLGVHPGETFLGMSAEAAKTWTIVVVGALMIFYVMFGGMKATTWVQMIKAVLLIVGGIVLTALVLARFGYNLSGLLGSAAASSGKGAAFLQPGLKYGKDVPGDAYQTVLNKVDFISLALALVLGTAGLPHVITRFFTVPDGRAARTSVNWAIGLVGAFYLMTLALGFGAAALVGRKAIMAQDPAGNTAVPQLAKALGDHVGGPVGGDLMLAFIGAVAFATILAVVSGLVLASSTSLAHDYFGHVLMFGRPRESQEVSVARFAACLIGVLAIVLAVIAKNMNVAFLVALAFAMAAAANLPAIVLSLFWKRFNSAGVVSGIYGGLVSSLVLVFFSPVVSGKVDPLTGQSLSLFPKGVDFHFFPLENPGIVSIPLGFLCAVIGTYLGREDADTRRYDELSFRSLTGAGSV</sequence>
<feature type="transmembrane region" description="Helical" evidence="10">
    <location>
        <begin position="148"/>
        <end position="175"/>
    </location>
</feature>
<dbReference type="GO" id="GO:0015293">
    <property type="term" value="F:symporter activity"/>
    <property type="evidence" value="ECO:0007669"/>
    <property type="project" value="UniProtKB-KW"/>
</dbReference>
<accession>A0A3M2M1J0</accession>
<feature type="transmembrane region" description="Helical" evidence="10">
    <location>
        <begin position="75"/>
        <end position="97"/>
    </location>
</feature>
<keyword evidence="5 10" id="KW-0812">Transmembrane</keyword>
<dbReference type="PANTHER" id="PTHR48086:SF6">
    <property type="entry name" value="CATION_ACETATE SYMPORTER ACTP"/>
    <property type="match status" value="1"/>
</dbReference>
<dbReference type="InterPro" id="IPR050277">
    <property type="entry name" value="Sodium:Solute_Symporter"/>
</dbReference>
<evidence type="ECO:0000256" key="2">
    <source>
        <dbReference type="ARBA" id="ARBA00006434"/>
    </source>
</evidence>
<reference evidence="11 12" key="1">
    <citation type="submission" date="2018-10" db="EMBL/GenBank/DDBJ databases">
        <title>Isolation from soil.</title>
        <authorList>
            <person name="Hu J."/>
        </authorList>
    </citation>
    <scope>NUCLEOTIDE SEQUENCE [LARGE SCALE GENOMIC DNA]</scope>
    <source>
        <strain evidence="11 12">NEAU-Ht49</strain>
    </source>
</reference>
<evidence type="ECO:0000256" key="9">
    <source>
        <dbReference type="RuleBase" id="RU362091"/>
    </source>
</evidence>
<keyword evidence="7 10" id="KW-1133">Transmembrane helix</keyword>
<keyword evidence="8 10" id="KW-0472">Membrane</keyword>